<dbReference type="SUPFAM" id="SSF48208">
    <property type="entry name" value="Six-hairpin glycosidases"/>
    <property type="match status" value="1"/>
</dbReference>
<dbReference type="AlphaFoldDB" id="A0A1H5RYJ5"/>
<sequence length="499" mass="56222">MGQKMWRDWCCALLLLLGPGRYSQGQDPKAASNLQFTSSDKKLTEAFSWARTQALTYAHESGDPVGPWYEAALPERDAFCIRDVSHQTTGAAALGLYPANKNMLQRFVSSVTPIRDWAGYWEIDKAGEASPADYLTDEDFWYNLPANFDLLDASFRMWLWTGDSSFVTEPRFKSFFQETSTDYVSRWQLGPDEVLSRPRIMNRRLQKGKFVEARGIPSYTEGRSNFNVGTDLLAAEFRAFEDLSFLASAQEHELQSRSYAATARKLLNLIETRGWSESDQHFAGSLADDGTQKDGDGDAMVLYFGAVRNPRHLRGALSWISRPEFRRDIGIEEESYLPQILYHYDRAQAAYDTILNLTRSDKERRTYPEVSYAVVAAIVTGAMGVEVAYDRSSLSFEVGSLDRLADPVAEARIAHLHVQQNDVELEHRGQSASSITNVSGPPLLWKAEFYGRTNVLDVEGEKRRARVTRDSAGEPVSFVVIRVLPGMHITVKRPQALQP</sequence>
<organism evidence="1 2">
    <name type="scientific">Bryocella elongata</name>
    <dbReference type="NCBI Taxonomy" id="863522"/>
    <lineage>
        <taxon>Bacteria</taxon>
        <taxon>Pseudomonadati</taxon>
        <taxon>Acidobacteriota</taxon>
        <taxon>Terriglobia</taxon>
        <taxon>Terriglobales</taxon>
        <taxon>Acidobacteriaceae</taxon>
        <taxon>Bryocella</taxon>
    </lineage>
</organism>
<dbReference type="InterPro" id="IPR008928">
    <property type="entry name" value="6-hairpin_glycosidase_sf"/>
</dbReference>
<name>A0A1H5RYJ5_9BACT</name>
<evidence type="ECO:0000313" key="1">
    <source>
        <dbReference type="EMBL" id="SEF43426.1"/>
    </source>
</evidence>
<reference evidence="1 2" key="1">
    <citation type="submission" date="2016-10" db="EMBL/GenBank/DDBJ databases">
        <authorList>
            <person name="de Groot N.N."/>
        </authorList>
    </citation>
    <scope>NUCLEOTIDE SEQUENCE [LARGE SCALE GENOMIC DNA]</scope>
    <source>
        <strain evidence="1 2">DSM 22489</strain>
    </source>
</reference>
<dbReference type="Gene3D" id="1.50.10.10">
    <property type="match status" value="1"/>
</dbReference>
<accession>A0A1H5RYJ5</accession>
<gene>
    <name evidence="1" type="ORF">SAMN05421819_0004</name>
</gene>
<dbReference type="Proteomes" id="UP000236728">
    <property type="component" value="Unassembled WGS sequence"/>
</dbReference>
<keyword evidence="2" id="KW-1185">Reference proteome</keyword>
<dbReference type="EMBL" id="FNVA01000001">
    <property type="protein sequence ID" value="SEF43426.1"/>
    <property type="molecule type" value="Genomic_DNA"/>
</dbReference>
<evidence type="ECO:0000313" key="2">
    <source>
        <dbReference type="Proteomes" id="UP000236728"/>
    </source>
</evidence>
<dbReference type="GO" id="GO:0005975">
    <property type="term" value="P:carbohydrate metabolic process"/>
    <property type="evidence" value="ECO:0007669"/>
    <property type="project" value="InterPro"/>
</dbReference>
<proteinExistence type="predicted"/>
<dbReference type="InterPro" id="IPR012341">
    <property type="entry name" value="6hp_glycosidase-like_sf"/>
</dbReference>
<protein>
    <submittedName>
        <fullName evidence="1">Uncharacterized protein</fullName>
    </submittedName>
</protein>